<comment type="catalytic activity">
    <reaction evidence="24">
        <text>[GlcNAc-(1-&gt;4)-Mur2Ac(oyl-L-Ala-gamma-D-Glu-L-Lys-D-Ala-D-Ala)](n)-di-trans,octa-cis-undecaprenyl diphosphate + beta-D-GlcNAc-(1-&gt;4)-Mur2Ac(oyl-L-Ala-gamma-D-Glu-L-Lys-D-Ala-D-Ala)-di-trans,octa-cis-undecaprenyl diphosphate = [GlcNAc-(1-&gt;4)-Mur2Ac(oyl-L-Ala-gamma-D-Glu-L-Lys-D-Ala-D-Ala)](n+1)-di-trans,octa-cis-undecaprenyl diphosphate + di-trans,octa-cis-undecaprenyl diphosphate + H(+)</text>
        <dbReference type="Rhea" id="RHEA:23708"/>
        <dbReference type="Rhea" id="RHEA-COMP:9602"/>
        <dbReference type="Rhea" id="RHEA-COMP:9603"/>
        <dbReference type="ChEBI" id="CHEBI:15378"/>
        <dbReference type="ChEBI" id="CHEBI:58405"/>
        <dbReference type="ChEBI" id="CHEBI:60033"/>
        <dbReference type="ChEBI" id="CHEBI:78435"/>
        <dbReference type="EC" id="2.4.99.28"/>
    </reaction>
</comment>
<evidence type="ECO:0000256" key="15">
    <source>
        <dbReference type="ARBA" id="ARBA00022968"/>
    </source>
</evidence>
<reference evidence="31" key="1">
    <citation type="submission" date="2022-01" db="EMBL/GenBank/DDBJ databases">
        <title>Collection of gut derived symbiotic bacterial strains cultured from healthy donors.</title>
        <authorList>
            <person name="Lin H."/>
            <person name="Kohout C."/>
            <person name="Waligurski E."/>
            <person name="Pamer E.G."/>
        </authorList>
    </citation>
    <scope>NUCLEOTIDE SEQUENCE</scope>
    <source>
        <strain evidence="31">DFI.6.55</strain>
    </source>
</reference>
<evidence type="ECO:0000256" key="18">
    <source>
        <dbReference type="ARBA" id="ARBA00023136"/>
    </source>
</evidence>
<evidence type="ECO:0000256" key="8">
    <source>
        <dbReference type="ARBA" id="ARBA00022645"/>
    </source>
</evidence>
<evidence type="ECO:0000256" key="7">
    <source>
        <dbReference type="ARBA" id="ARBA00018638"/>
    </source>
</evidence>
<keyword evidence="15" id="KW-0735">Signal-anchor</keyword>
<proteinExistence type="inferred from homology"/>
<dbReference type="GO" id="GO:0006508">
    <property type="term" value="P:proteolysis"/>
    <property type="evidence" value="ECO:0007669"/>
    <property type="project" value="UniProtKB-KW"/>
</dbReference>
<name>A0AAW5BZ51_9FIRM</name>
<keyword evidence="20" id="KW-0511">Multifunctional enzyme</keyword>
<dbReference type="InterPro" id="IPR012338">
    <property type="entry name" value="Beta-lactam/transpept-like"/>
</dbReference>
<evidence type="ECO:0000256" key="26">
    <source>
        <dbReference type="SAM" id="Coils"/>
    </source>
</evidence>
<dbReference type="Gene3D" id="3.40.710.10">
    <property type="entry name" value="DD-peptidase/beta-lactamase superfamily"/>
    <property type="match status" value="1"/>
</dbReference>
<dbReference type="GO" id="GO:0005886">
    <property type="term" value="C:plasma membrane"/>
    <property type="evidence" value="ECO:0007669"/>
    <property type="project" value="UniProtKB-SubCell"/>
</dbReference>
<dbReference type="InterPro" id="IPR023346">
    <property type="entry name" value="Lysozyme-like_dom_sf"/>
</dbReference>
<keyword evidence="13" id="KW-0378">Hydrolase</keyword>
<dbReference type="PANTHER" id="PTHR32282">
    <property type="entry name" value="BINDING PROTEIN TRANSPEPTIDASE, PUTATIVE-RELATED"/>
    <property type="match status" value="1"/>
</dbReference>
<dbReference type="GO" id="GO:0008658">
    <property type="term" value="F:penicillin binding"/>
    <property type="evidence" value="ECO:0007669"/>
    <property type="project" value="InterPro"/>
</dbReference>
<dbReference type="InterPro" id="IPR001460">
    <property type="entry name" value="PCN-bd_Tpept"/>
</dbReference>
<evidence type="ECO:0000256" key="22">
    <source>
        <dbReference type="ARBA" id="ARBA00034000"/>
    </source>
</evidence>
<dbReference type="GO" id="GO:0008360">
    <property type="term" value="P:regulation of cell shape"/>
    <property type="evidence" value="ECO:0007669"/>
    <property type="project" value="UniProtKB-KW"/>
</dbReference>
<dbReference type="EMBL" id="JAKNGE010000009">
    <property type="protein sequence ID" value="MCG4745546.1"/>
    <property type="molecule type" value="Genomic_DNA"/>
</dbReference>
<dbReference type="InterPro" id="IPR036950">
    <property type="entry name" value="PBP_transglycosylase"/>
</dbReference>
<keyword evidence="9" id="KW-0645">Protease</keyword>
<evidence type="ECO:0000256" key="14">
    <source>
        <dbReference type="ARBA" id="ARBA00022960"/>
    </source>
</evidence>
<sequence>MKESQKKALIQVLLCIRNTAVGLLGIIGWLLHTLLAVLTVGLLSAALVCILIYAKVKPQLDECRELAYDKLAQMERTDFSMLSDTVIYDKDGRQVGLINAGHYQYVDISHISMNIQNAYIAQEDRRFKSHTGVDWIATLRAGLALIKHNGQVTQGGSTITQQVIKNTYLTQEQTFTRKIVEILLAPEIEKKYSKADIMEFYCNTNFYGHQCYGVEAASRYYFGKHAADLRVDEAAVLVGISNSPSAYDPVSHPKASLEKRNDVLKSMHEIGGLSDDEYSAAIERPLTVVKQESEGTDENYQSSYAIHCAALELMKLDNFDFQYTFQDKDSYTEYMDRYKTVYTEKSDLIRAGGFKIYTSLDSNLQEMLQADIDQGLASYTELQENGKYALQGAGVIVDNRSNYVVAIVGGRGSEDQFNRAYLSARQPGSTIKPLIDYGPAFDTGEYYPTRMVNDHKWEDGPSNSGEHYYGNVTVREALNRSLNTVAWQILEDIGVNYGLNYLGEMEFQKLTYVDNGVPSLSIGGFTNGVRVVDMAKGYSTLANNGIYNDRTCITKILHEHDGEITKDMKASTKQIYRDDSAFMLTDILKGTLTAPYGTGRGLELDGGMPAAGKTGTTNSSKDTWFCGYTRYYTAAVWVGYDIPRNMPGIYGATYAGKIWKNIMNQIHTGLEPWDWEQPQSVERRADPKNGIEDYFSTTAEMRAQQSMHDKEQKKLTDELEADVADFTTREISTVEDTYAVKSQYQAITSRLPLLDDGDLRARLLDQVENRYDYFEGIMGQMSDTIALYEKQKAIDAAKAQEKAMKDAEEQRRQAEKDTRKNEFLQALQTVEALEYQQPNAQALVQDAIAKLPLVAGDPQQQALADRLQNAISRISTLPTQDEWTASQAAKQAAEEQAQQEAQQQAQIQQNQLRSTLDREKFKWNNLEYYGPGGRPENDK</sequence>
<evidence type="ECO:0000256" key="16">
    <source>
        <dbReference type="ARBA" id="ARBA00022984"/>
    </source>
</evidence>
<dbReference type="Gene3D" id="1.10.3810.10">
    <property type="entry name" value="Biosynthetic peptidoglycan transglycosylase-like"/>
    <property type="match status" value="1"/>
</dbReference>
<comment type="subcellular location">
    <subcellularLocation>
        <location evidence="2">Cell membrane</location>
        <topology evidence="2">Single-pass type II membrane protein</topology>
    </subcellularLocation>
</comment>
<dbReference type="AlphaFoldDB" id="A0AAW5BZ51"/>
<feature type="region of interest" description="Disordered" evidence="27">
    <location>
        <begin position="889"/>
        <end position="914"/>
    </location>
</feature>
<keyword evidence="18 28" id="KW-0472">Membrane</keyword>
<comment type="function">
    <text evidence="1">Cell wall formation. Synthesis of cross-linked peptidoglycan from the lipid intermediates. The enzyme has a penicillin-insensitive transglycosylase N-terminal domain (formation of linear glycan strands) and a penicillin-sensitive transpeptidase C-terminal domain (cross-linking of the peptide subunits).</text>
</comment>
<dbReference type="GO" id="GO:0071555">
    <property type="term" value="P:cell wall organization"/>
    <property type="evidence" value="ECO:0007669"/>
    <property type="project" value="UniProtKB-KW"/>
</dbReference>
<gene>
    <name evidence="31" type="ORF">L0N08_09015</name>
</gene>
<organism evidence="31 32">
    <name type="scientific">Enterocloster aldenensis</name>
    <dbReference type="NCBI Taxonomy" id="358742"/>
    <lineage>
        <taxon>Bacteria</taxon>
        <taxon>Bacillati</taxon>
        <taxon>Bacillota</taxon>
        <taxon>Clostridia</taxon>
        <taxon>Lachnospirales</taxon>
        <taxon>Lachnospiraceae</taxon>
        <taxon>Enterocloster</taxon>
    </lineage>
</organism>
<protein>
    <recommendedName>
        <fullName evidence="7">Penicillin-binding protein 1A</fullName>
        <ecNumber evidence="23">2.4.99.28</ecNumber>
        <ecNumber evidence="6">3.4.16.4</ecNumber>
    </recommendedName>
</protein>
<dbReference type="GO" id="GO:0046677">
    <property type="term" value="P:response to antibiotic"/>
    <property type="evidence" value="ECO:0007669"/>
    <property type="project" value="UniProtKB-KW"/>
</dbReference>
<evidence type="ECO:0000256" key="3">
    <source>
        <dbReference type="ARBA" id="ARBA00004752"/>
    </source>
</evidence>
<keyword evidence="14" id="KW-0133">Cell shape</keyword>
<keyword evidence="11" id="KW-0808">Transferase</keyword>
<accession>A0AAW5BZ51</accession>
<evidence type="ECO:0000256" key="11">
    <source>
        <dbReference type="ARBA" id="ARBA00022679"/>
    </source>
</evidence>
<evidence type="ECO:0000313" key="31">
    <source>
        <dbReference type="EMBL" id="MCG4745546.1"/>
    </source>
</evidence>
<evidence type="ECO:0000256" key="23">
    <source>
        <dbReference type="ARBA" id="ARBA00044770"/>
    </source>
</evidence>
<evidence type="ECO:0000256" key="28">
    <source>
        <dbReference type="SAM" id="Phobius"/>
    </source>
</evidence>
<feature type="compositionally biased region" description="Low complexity" evidence="27">
    <location>
        <begin position="889"/>
        <end position="911"/>
    </location>
</feature>
<keyword evidence="8" id="KW-0121">Carboxypeptidase</keyword>
<dbReference type="Pfam" id="PF00905">
    <property type="entry name" value="Transpeptidase"/>
    <property type="match status" value="1"/>
</dbReference>
<evidence type="ECO:0000256" key="24">
    <source>
        <dbReference type="ARBA" id="ARBA00049902"/>
    </source>
</evidence>
<dbReference type="RefSeq" id="WP_238053494.1">
    <property type="nucleotide sequence ID" value="NZ_JAKNGE010000009.1"/>
</dbReference>
<comment type="caution">
    <text evidence="31">The sequence shown here is derived from an EMBL/GenBank/DDBJ whole genome shotgun (WGS) entry which is preliminary data.</text>
</comment>
<dbReference type="GO" id="GO:0009252">
    <property type="term" value="P:peptidoglycan biosynthetic process"/>
    <property type="evidence" value="ECO:0007669"/>
    <property type="project" value="UniProtKB-KW"/>
</dbReference>
<evidence type="ECO:0000256" key="10">
    <source>
        <dbReference type="ARBA" id="ARBA00022676"/>
    </source>
</evidence>
<keyword evidence="12 28" id="KW-0812">Transmembrane</keyword>
<dbReference type="GO" id="GO:0008955">
    <property type="term" value="F:peptidoglycan glycosyltransferase activity"/>
    <property type="evidence" value="ECO:0007669"/>
    <property type="project" value="UniProtKB-EC"/>
</dbReference>
<comment type="similarity">
    <text evidence="5">In the N-terminal section; belongs to the glycosyltransferase 51 family.</text>
</comment>
<evidence type="ECO:0000256" key="9">
    <source>
        <dbReference type="ARBA" id="ARBA00022670"/>
    </source>
</evidence>
<evidence type="ECO:0000313" key="32">
    <source>
        <dbReference type="Proteomes" id="UP001299608"/>
    </source>
</evidence>
<keyword evidence="21" id="KW-0961">Cell wall biogenesis/degradation</keyword>
<dbReference type="InterPro" id="IPR001264">
    <property type="entry name" value="Glyco_trans_51"/>
</dbReference>
<evidence type="ECO:0000259" key="29">
    <source>
        <dbReference type="Pfam" id="PF00905"/>
    </source>
</evidence>
<evidence type="ECO:0000256" key="17">
    <source>
        <dbReference type="ARBA" id="ARBA00022989"/>
    </source>
</evidence>
<dbReference type="GO" id="GO:0009002">
    <property type="term" value="F:serine-type D-Ala-D-Ala carboxypeptidase activity"/>
    <property type="evidence" value="ECO:0007669"/>
    <property type="project" value="UniProtKB-EC"/>
</dbReference>
<comment type="similarity">
    <text evidence="4">In the C-terminal section; belongs to the transpeptidase family.</text>
</comment>
<evidence type="ECO:0000256" key="1">
    <source>
        <dbReference type="ARBA" id="ARBA00002624"/>
    </source>
</evidence>
<dbReference type="EC" id="3.4.16.4" evidence="6"/>
<feature type="domain" description="Penicillin-binding protein transpeptidase" evidence="29">
    <location>
        <begin position="392"/>
        <end position="663"/>
    </location>
</feature>
<evidence type="ECO:0000256" key="21">
    <source>
        <dbReference type="ARBA" id="ARBA00023316"/>
    </source>
</evidence>
<dbReference type="InterPro" id="IPR050396">
    <property type="entry name" value="Glycosyltr_51/Transpeptidase"/>
</dbReference>
<evidence type="ECO:0000256" key="20">
    <source>
        <dbReference type="ARBA" id="ARBA00023268"/>
    </source>
</evidence>
<comment type="pathway">
    <text evidence="3">Cell wall biogenesis; peptidoglycan biosynthesis.</text>
</comment>
<keyword evidence="10" id="KW-0328">Glycosyltransferase</keyword>
<evidence type="ECO:0000256" key="25">
    <source>
        <dbReference type="ARBA" id="ARBA00060592"/>
    </source>
</evidence>
<dbReference type="FunFam" id="1.10.3810.10:FF:000001">
    <property type="entry name" value="Penicillin-binding protein 1A"/>
    <property type="match status" value="1"/>
</dbReference>
<dbReference type="Proteomes" id="UP001299608">
    <property type="component" value="Unassembled WGS sequence"/>
</dbReference>
<feature type="transmembrane region" description="Helical" evidence="28">
    <location>
        <begin position="21"/>
        <end position="54"/>
    </location>
</feature>
<dbReference type="EC" id="2.4.99.28" evidence="23"/>
<evidence type="ECO:0000256" key="27">
    <source>
        <dbReference type="SAM" id="MobiDB-lite"/>
    </source>
</evidence>
<evidence type="ECO:0000256" key="13">
    <source>
        <dbReference type="ARBA" id="ARBA00022801"/>
    </source>
</evidence>
<evidence type="ECO:0000256" key="4">
    <source>
        <dbReference type="ARBA" id="ARBA00007090"/>
    </source>
</evidence>
<evidence type="ECO:0000256" key="19">
    <source>
        <dbReference type="ARBA" id="ARBA00023251"/>
    </source>
</evidence>
<keyword evidence="17 28" id="KW-1133">Transmembrane helix</keyword>
<feature type="coiled-coil region" evidence="26">
    <location>
        <begin position="790"/>
        <end position="827"/>
    </location>
</feature>
<evidence type="ECO:0000256" key="6">
    <source>
        <dbReference type="ARBA" id="ARBA00012448"/>
    </source>
</evidence>
<keyword evidence="26" id="KW-0175">Coiled coil</keyword>
<evidence type="ECO:0000256" key="5">
    <source>
        <dbReference type="ARBA" id="ARBA00007739"/>
    </source>
</evidence>
<evidence type="ECO:0000259" key="30">
    <source>
        <dbReference type="Pfam" id="PF00912"/>
    </source>
</evidence>
<evidence type="ECO:0000256" key="12">
    <source>
        <dbReference type="ARBA" id="ARBA00022692"/>
    </source>
</evidence>
<comment type="pathway">
    <text evidence="25">Glycan biosynthesis.</text>
</comment>
<dbReference type="SUPFAM" id="SSF56601">
    <property type="entry name" value="beta-lactamase/transpeptidase-like"/>
    <property type="match status" value="1"/>
</dbReference>
<dbReference type="Pfam" id="PF00912">
    <property type="entry name" value="Transgly"/>
    <property type="match status" value="1"/>
</dbReference>
<evidence type="ECO:0000256" key="2">
    <source>
        <dbReference type="ARBA" id="ARBA00004401"/>
    </source>
</evidence>
<dbReference type="SUPFAM" id="SSF53955">
    <property type="entry name" value="Lysozyme-like"/>
    <property type="match status" value="1"/>
</dbReference>
<feature type="domain" description="Glycosyl transferase family 51" evidence="30">
    <location>
        <begin position="100"/>
        <end position="268"/>
    </location>
</feature>
<comment type="catalytic activity">
    <reaction evidence="22">
        <text>Preferential cleavage: (Ac)2-L-Lys-D-Ala-|-D-Ala. Also transpeptidation of peptidyl-alanyl moieties that are N-acyl substituents of D-alanine.</text>
        <dbReference type="EC" id="3.4.16.4"/>
    </reaction>
</comment>
<keyword evidence="16" id="KW-0573">Peptidoglycan synthesis</keyword>
<dbReference type="PANTHER" id="PTHR32282:SF33">
    <property type="entry name" value="PEPTIDOGLYCAN GLYCOSYLTRANSFERASE"/>
    <property type="match status" value="1"/>
</dbReference>
<keyword evidence="19" id="KW-0046">Antibiotic resistance</keyword>